<feature type="binding site" evidence="4">
    <location>
        <position position="181"/>
    </location>
    <ligand>
        <name>Zn(2+)</name>
        <dbReference type="ChEBI" id="CHEBI:29105"/>
    </ligand>
</feature>
<feature type="compositionally biased region" description="Low complexity" evidence="5">
    <location>
        <begin position="281"/>
        <end position="302"/>
    </location>
</feature>
<dbReference type="Proteomes" id="UP000799440">
    <property type="component" value="Unassembled WGS sequence"/>
</dbReference>
<accession>A0A6A6VNH4</accession>
<dbReference type="InterPro" id="IPR003000">
    <property type="entry name" value="Sirtuin"/>
</dbReference>
<gene>
    <name evidence="7" type="ORF">M011DRAFT_473027</name>
</gene>
<dbReference type="GO" id="GO:0070403">
    <property type="term" value="F:NAD+ binding"/>
    <property type="evidence" value="ECO:0007669"/>
    <property type="project" value="InterPro"/>
</dbReference>
<dbReference type="GO" id="GO:0017136">
    <property type="term" value="F:histone deacetylase activity, NAD-dependent"/>
    <property type="evidence" value="ECO:0007669"/>
    <property type="project" value="TreeGrafter"/>
</dbReference>
<dbReference type="OrthoDB" id="424302at2759"/>
<evidence type="ECO:0000259" key="6">
    <source>
        <dbReference type="PROSITE" id="PS50305"/>
    </source>
</evidence>
<dbReference type="InterPro" id="IPR026590">
    <property type="entry name" value="Ssirtuin_cat_dom"/>
</dbReference>
<dbReference type="Gene3D" id="3.40.50.1220">
    <property type="entry name" value="TPP-binding domain"/>
    <property type="match status" value="2"/>
</dbReference>
<dbReference type="GO" id="GO:0046872">
    <property type="term" value="F:metal ion binding"/>
    <property type="evidence" value="ECO:0007669"/>
    <property type="project" value="UniProtKB-KW"/>
</dbReference>
<keyword evidence="8" id="KW-1185">Reference proteome</keyword>
<evidence type="ECO:0000256" key="1">
    <source>
        <dbReference type="ARBA" id="ARBA00006924"/>
    </source>
</evidence>
<feature type="region of interest" description="Disordered" evidence="5">
    <location>
        <begin position="211"/>
        <end position="235"/>
    </location>
</feature>
<name>A0A6A6VNH4_9PLEO</name>
<evidence type="ECO:0000313" key="8">
    <source>
        <dbReference type="Proteomes" id="UP000799440"/>
    </source>
</evidence>
<keyword evidence="3" id="KW-0520">NAD</keyword>
<evidence type="ECO:0000256" key="2">
    <source>
        <dbReference type="ARBA" id="ARBA00022679"/>
    </source>
</evidence>
<feature type="active site" description="Proton acceptor" evidence="4">
    <location>
        <position position="170"/>
    </location>
</feature>
<feature type="region of interest" description="Disordered" evidence="5">
    <location>
        <begin position="273"/>
        <end position="311"/>
    </location>
</feature>
<keyword evidence="4" id="KW-0479">Metal-binding</keyword>
<evidence type="ECO:0000313" key="7">
    <source>
        <dbReference type="EMBL" id="KAF2751703.1"/>
    </source>
</evidence>
<comment type="similarity">
    <text evidence="1">Belongs to the sirtuin family. Class I subfamily.</text>
</comment>
<dbReference type="InterPro" id="IPR029035">
    <property type="entry name" value="DHS-like_NAD/FAD-binding_dom"/>
</dbReference>
<sequence length="422" mass="44451">MGAPNPRPLLRIPYTTALPPPTIIPASAATLAGAVDALVEFLTATLPFSASSSPPSEGKGKTLILTGAGLSTPSGLADYRGPKGTYMVNTTYKPIYYHEFCASHEARKRYWARSFLGWPVMERARANGAHRAVGELVKGGWVEGVVTQNVDSLHTHTLPSSSPTPLINLHGTLSTLTCLTCASSLPRTTFQQTLTSLNPTWTTFQQTLQTTGALSTESPSERAAKGLRTNPDGDVDVPGLSYTSFRYPACPTCVSSKNADVKTDNEGAWILPEPIYPTPDPASSSSALSSSSATTTALSPKSPDAHTTPPLPGILKPSVIMFGESIPGPVKQAAERLVDSSARLLVVGTSLATYSAWRLVKRARDQGKPIAVVNMGGVRGEEALFGSVCEEDGGVVEGAVRCSLPAEEVLPALVKALEGRAR</sequence>
<dbReference type="AlphaFoldDB" id="A0A6A6VNH4"/>
<dbReference type="PANTHER" id="PTHR11085:SF10">
    <property type="entry name" value="NAD-DEPENDENT PROTEIN DEACYLASE SIRTUIN-5, MITOCHONDRIAL-RELATED"/>
    <property type="match status" value="1"/>
</dbReference>
<reference evidence="7" key="1">
    <citation type="journal article" date="2020" name="Stud. Mycol.">
        <title>101 Dothideomycetes genomes: a test case for predicting lifestyles and emergence of pathogens.</title>
        <authorList>
            <person name="Haridas S."/>
            <person name="Albert R."/>
            <person name="Binder M."/>
            <person name="Bloem J."/>
            <person name="Labutti K."/>
            <person name="Salamov A."/>
            <person name="Andreopoulos B."/>
            <person name="Baker S."/>
            <person name="Barry K."/>
            <person name="Bills G."/>
            <person name="Bluhm B."/>
            <person name="Cannon C."/>
            <person name="Castanera R."/>
            <person name="Culley D."/>
            <person name="Daum C."/>
            <person name="Ezra D."/>
            <person name="Gonzalez J."/>
            <person name="Henrissat B."/>
            <person name="Kuo A."/>
            <person name="Liang C."/>
            <person name="Lipzen A."/>
            <person name="Lutzoni F."/>
            <person name="Magnuson J."/>
            <person name="Mondo S."/>
            <person name="Nolan M."/>
            <person name="Ohm R."/>
            <person name="Pangilinan J."/>
            <person name="Park H.-J."/>
            <person name="Ramirez L."/>
            <person name="Alfaro M."/>
            <person name="Sun H."/>
            <person name="Tritt A."/>
            <person name="Yoshinaga Y."/>
            <person name="Zwiers L.-H."/>
            <person name="Turgeon B."/>
            <person name="Goodwin S."/>
            <person name="Spatafora J."/>
            <person name="Crous P."/>
            <person name="Grigoriev I."/>
        </authorList>
    </citation>
    <scope>NUCLEOTIDE SEQUENCE</scope>
    <source>
        <strain evidence="7">CBS 119925</strain>
    </source>
</reference>
<dbReference type="InterPro" id="IPR050134">
    <property type="entry name" value="NAD-dep_sirtuin_deacylases"/>
</dbReference>
<dbReference type="SUPFAM" id="SSF52467">
    <property type="entry name" value="DHS-like NAD/FAD-binding domain"/>
    <property type="match status" value="1"/>
</dbReference>
<feature type="binding site" evidence="4">
    <location>
        <position position="253"/>
    </location>
    <ligand>
        <name>Zn(2+)</name>
        <dbReference type="ChEBI" id="CHEBI:29105"/>
    </ligand>
</feature>
<organism evidence="7 8">
    <name type="scientific">Sporormia fimetaria CBS 119925</name>
    <dbReference type="NCBI Taxonomy" id="1340428"/>
    <lineage>
        <taxon>Eukaryota</taxon>
        <taxon>Fungi</taxon>
        <taxon>Dikarya</taxon>
        <taxon>Ascomycota</taxon>
        <taxon>Pezizomycotina</taxon>
        <taxon>Dothideomycetes</taxon>
        <taxon>Pleosporomycetidae</taxon>
        <taxon>Pleosporales</taxon>
        <taxon>Sporormiaceae</taxon>
        <taxon>Sporormia</taxon>
    </lineage>
</organism>
<dbReference type="EMBL" id="MU006561">
    <property type="protein sequence ID" value="KAF2751703.1"/>
    <property type="molecule type" value="Genomic_DNA"/>
</dbReference>
<evidence type="ECO:0000256" key="3">
    <source>
        <dbReference type="ARBA" id="ARBA00023027"/>
    </source>
</evidence>
<feature type="binding site" evidence="4">
    <location>
        <position position="178"/>
    </location>
    <ligand>
        <name>Zn(2+)</name>
        <dbReference type="ChEBI" id="CHEBI:29105"/>
    </ligand>
</feature>
<keyword evidence="4" id="KW-0862">Zinc</keyword>
<dbReference type="PROSITE" id="PS50305">
    <property type="entry name" value="SIRTUIN"/>
    <property type="match status" value="1"/>
</dbReference>
<evidence type="ECO:0000256" key="4">
    <source>
        <dbReference type="PROSITE-ProRule" id="PRU00236"/>
    </source>
</evidence>
<proteinExistence type="inferred from homology"/>
<dbReference type="Pfam" id="PF02146">
    <property type="entry name" value="SIR2"/>
    <property type="match status" value="1"/>
</dbReference>
<feature type="domain" description="Deacetylase sirtuin-type" evidence="6">
    <location>
        <begin position="32"/>
        <end position="420"/>
    </location>
</feature>
<evidence type="ECO:0000256" key="5">
    <source>
        <dbReference type="SAM" id="MobiDB-lite"/>
    </source>
</evidence>
<keyword evidence="2" id="KW-0808">Transferase</keyword>
<feature type="binding site" evidence="4">
    <location>
        <position position="250"/>
    </location>
    <ligand>
        <name>Zn(2+)</name>
        <dbReference type="ChEBI" id="CHEBI:29105"/>
    </ligand>
</feature>
<protein>
    <submittedName>
        <fullName evidence="7">DHS-like NAD/FAD-binding domain-containing protein</fullName>
    </submittedName>
</protein>
<dbReference type="PANTHER" id="PTHR11085">
    <property type="entry name" value="NAD-DEPENDENT PROTEIN DEACYLASE SIRTUIN-5, MITOCHONDRIAL-RELATED"/>
    <property type="match status" value="1"/>
</dbReference>